<dbReference type="AlphaFoldDB" id="A0A1J0E8C3"/>
<organism evidence="8 9">
    <name type="scientific">Providencia rettgeri</name>
    <dbReference type="NCBI Taxonomy" id="587"/>
    <lineage>
        <taxon>Bacteria</taxon>
        <taxon>Pseudomonadati</taxon>
        <taxon>Pseudomonadota</taxon>
        <taxon>Gammaproteobacteria</taxon>
        <taxon>Enterobacterales</taxon>
        <taxon>Morganellaceae</taxon>
        <taxon>Providencia</taxon>
    </lineage>
</organism>
<evidence type="ECO:0000313" key="8">
    <source>
        <dbReference type="EMBL" id="MBX6981258.1"/>
    </source>
</evidence>
<evidence type="ECO:0000256" key="6">
    <source>
        <dbReference type="ARBA" id="ARBA00023136"/>
    </source>
</evidence>
<dbReference type="Proteomes" id="UP000824410">
    <property type="component" value="Unassembled WGS sequence"/>
</dbReference>
<dbReference type="PANTHER" id="PTHR30086:SF20">
    <property type="entry name" value="ARGININE EXPORTER PROTEIN ARGO-RELATED"/>
    <property type="match status" value="1"/>
</dbReference>
<evidence type="ECO:0000256" key="2">
    <source>
        <dbReference type="ARBA" id="ARBA00022475"/>
    </source>
</evidence>
<keyword evidence="4" id="KW-0029">Amino-acid transport</keyword>
<dbReference type="PANTHER" id="PTHR30086">
    <property type="entry name" value="ARGININE EXPORTER PROTEIN ARGO"/>
    <property type="match status" value="1"/>
</dbReference>
<dbReference type="GO" id="GO:0033228">
    <property type="term" value="P:cysteine export across plasma membrane"/>
    <property type="evidence" value="ECO:0007669"/>
    <property type="project" value="TreeGrafter"/>
</dbReference>
<keyword evidence="4" id="KW-0813">Transport</keyword>
<gene>
    <name evidence="8" type="ORF">EX242_13435</name>
</gene>
<feature type="transmembrane region" description="Helical" evidence="7">
    <location>
        <begin position="44"/>
        <end position="65"/>
    </location>
</feature>
<dbReference type="Pfam" id="PF01810">
    <property type="entry name" value="LysE"/>
    <property type="match status" value="1"/>
</dbReference>
<dbReference type="OrthoDB" id="9812084at2"/>
<evidence type="ECO:0000256" key="4">
    <source>
        <dbReference type="ARBA" id="ARBA00022970"/>
    </source>
</evidence>
<name>A0A1J0E8C3_PRORE</name>
<keyword evidence="6 7" id="KW-0472">Membrane</keyword>
<sequence>MNIETFLALSLFSFVTSITPGPNNIMLLASGVNFGFQKTLPHSLGVSIGFFIMLIAVGLGVGALIQSLPLVYSTLKYIGIIYLFWLAWKTTISHSIAQVNQQDIKPLTLLEASLFQWINPKAWMMAISGMAMYTNTIEPYISILLVAIIFALINWPCVAIWAMFGSKLREKLKQPSTLKRFNLVMGILLALSGISVLLQ</sequence>
<feature type="transmembrane region" description="Helical" evidence="7">
    <location>
        <begin position="140"/>
        <end position="161"/>
    </location>
</feature>
<proteinExistence type="predicted"/>
<dbReference type="EMBL" id="SHDO01000010">
    <property type="protein sequence ID" value="MBX6981258.1"/>
    <property type="molecule type" value="Genomic_DNA"/>
</dbReference>
<keyword evidence="5 7" id="KW-1133">Transmembrane helix</keyword>
<evidence type="ECO:0000313" key="9">
    <source>
        <dbReference type="Proteomes" id="UP000824410"/>
    </source>
</evidence>
<comment type="caution">
    <text evidence="8">The sequence shown here is derived from an EMBL/GenBank/DDBJ whole genome shotgun (WGS) entry which is preliminary data.</text>
</comment>
<protein>
    <submittedName>
        <fullName evidence="8">LysE family translocator</fullName>
    </submittedName>
</protein>
<dbReference type="GO" id="GO:0005886">
    <property type="term" value="C:plasma membrane"/>
    <property type="evidence" value="ECO:0007669"/>
    <property type="project" value="UniProtKB-SubCell"/>
</dbReference>
<reference evidence="8" key="1">
    <citation type="submission" date="2019-02" db="EMBL/GenBank/DDBJ databases">
        <title>Genomic characterization of isolates from hospital effluents in KZN, South Africa.</title>
        <authorList>
            <person name="Ntshobeni N."/>
            <person name="Allam M."/>
            <person name="Ismail A."/>
            <person name="Amoako D."/>
            <person name="Essack S."/>
            <person name="Chenia H."/>
        </authorList>
    </citation>
    <scope>NUCLEOTIDE SEQUENCE</scope>
    <source>
        <strain evidence="8">AFE97_S1</strain>
    </source>
</reference>
<dbReference type="RefSeq" id="WP_042843467.1">
    <property type="nucleotide sequence ID" value="NZ_ABEXOQ020000002.1"/>
</dbReference>
<comment type="subcellular location">
    <subcellularLocation>
        <location evidence="1">Cell membrane</location>
        <topology evidence="1">Multi-pass membrane protein</topology>
    </subcellularLocation>
</comment>
<accession>A0A1J0E8C3</accession>
<keyword evidence="2" id="KW-1003">Cell membrane</keyword>
<evidence type="ECO:0000256" key="3">
    <source>
        <dbReference type="ARBA" id="ARBA00022692"/>
    </source>
</evidence>
<evidence type="ECO:0000256" key="1">
    <source>
        <dbReference type="ARBA" id="ARBA00004651"/>
    </source>
</evidence>
<keyword evidence="3 7" id="KW-0812">Transmembrane</keyword>
<feature type="transmembrane region" description="Helical" evidence="7">
    <location>
        <begin position="181"/>
        <end position="198"/>
    </location>
</feature>
<dbReference type="GO" id="GO:0015171">
    <property type="term" value="F:amino acid transmembrane transporter activity"/>
    <property type="evidence" value="ECO:0007669"/>
    <property type="project" value="TreeGrafter"/>
</dbReference>
<evidence type="ECO:0000256" key="7">
    <source>
        <dbReference type="SAM" id="Phobius"/>
    </source>
</evidence>
<dbReference type="InterPro" id="IPR001123">
    <property type="entry name" value="LeuE-type"/>
</dbReference>
<evidence type="ECO:0000256" key="5">
    <source>
        <dbReference type="ARBA" id="ARBA00022989"/>
    </source>
</evidence>
<dbReference type="KEGG" id="prg:RB151_025310"/>